<evidence type="ECO:0000256" key="2">
    <source>
        <dbReference type="ARBA" id="ARBA00009592"/>
    </source>
</evidence>
<name>A0A6A6KB96_HEVBR</name>
<comment type="similarity">
    <text evidence="2">Belongs to the RLP family.</text>
</comment>
<gene>
    <name evidence="14" type="ORF">GH714_010898</name>
</gene>
<proteinExistence type="inferred from homology"/>
<evidence type="ECO:0000256" key="6">
    <source>
        <dbReference type="ARBA" id="ARBA00022729"/>
    </source>
</evidence>
<keyword evidence="10" id="KW-0675">Receptor</keyword>
<dbReference type="SMART" id="SM00365">
    <property type="entry name" value="LRR_SD22"/>
    <property type="match status" value="6"/>
</dbReference>
<dbReference type="PRINTS" id="PR00019">
    <property type="entry name" value="LEURICHRPT"/>
</dbReference>
<dbReference type="EMBL" id="JAAGAX010000017">
    <property type="protein sequence ID" value="KAF2286141.1"/>
    <property type="molecule type" value="Genomic_DNA"/>
</dbReference>
<dbReference type="InterPro" id="IPR003591">
    <property type="entry name" value="Leu-rich_rpt_typical-subtyp"/>
</dbReference>
<keyword evidence="8" id="KW-1133">Transmembrane helix</keyword>
<evidence type="ECO:0000256" key="7">
    <source>
        <dbReference type="ARBA" id="ARBA00022737"/>
    </source>
</evidence>
<evidence type="ECO:0000256" key="3">
    <source>
        <dbReference type="ARBA" id="ARBA00022475"/>
    </source>
</evidence>
<dbReference type="Proteomes" id="UP000467840">
    <property type="component" value="Chromosome 3"/>
</dbReference>
<evidence type="ECO:0000313" key="15">
    <source>
        <dbReference type="Proteomes" id="UP000467840"/>
    </source>
</evidence>
<evidence type="ECO:0000256" key="11">
    <source>
        <dbReference type="ARBA" id="ARBA00023180"/>
    </source>
</evidence>
<reference evidence="14 15" key="1">
    <citation type="journal article" date="2020" name="Mol. Plant">
        <title>The Chromosome-Based Rubber Tree Genome Provides New Insights into Spurge Genome Evolution and Rubber Biosynthesis.</title>
        <authorList>
            <person name="Liu J."/>
            <person name="Shi C."/>
            <person name="Shi C.C."/>
            <person name="Li W."/>
            <person name="Zhang Q.J."/>
            <person name="Zhang Y."/>
            <person name="Li K."/>
            <person name="Lu H.F."/>
            <person name="Shi C."/>
            <person name="Zhu S.T."/>
            <person name="Xiao Z.Y."/>
            <person name="Nan H."/>
            <person name="Yue Y."/>
            <person name="Zhu X.G."/>
            <person name="Wu Y."/>
            <person name="Hong X.N."/>
            <person name="Fan G.Y."/>
            <person name="Tong Y."/>
            <person name="Zhang D."/>
            <person name="Mao C.L."/>
            <person name="Liu Y.L."/>
            <person name="Hao S.J."/>
            <person name="Liu W.Q."/>
            <person name="Lv M.Q."/>
            <person name="Zhang H.B."/>
            <person name="Liu Y."/>
            <person name="Hu-Tang G.R."/>
            <person name="Wang J.P."/>
            <person name="Wang J.H."/>
            <person name="Sun Y.H."/>
            <person name="Ni S.B."/>
            <person name="Chen W.B."/>
            <person name="Zhang X.C."/>
            <person name="Jiao Y.N."/>
            <person name="Eichler E.E."/>
            <person name="Li G.H."/>
            <person name="Liu X."/>
            <person name="Gao L.Z."/>
        </authorList>
    </citation>
    <scope>NUCLEOTIDE SEQUENCE [LARGE SCALE GENOMIC DNA]</scope>
    <source>
        <strain evidence="15">cv. GT1</strain>
        <tissue evidence="14">Leaf</tissue>
    </source>
</reference>
<comment type="subcellular location">
    <subcellularLocation>
        <location evidence="1">Cell membrane</location>
        <topology evidence="1">Single-pass type I membrane protein</topology>
    </subcellularLocation>
</comment>
<dbReference type="SMART" id="SM00369">
    <property type="entry name" value="LRR_TYP"/>
    <property type="match status" value="10"/>
</dbReference>
<dbReference type="PANTHER" id="PTHR48061:SF46">
    <property type="entry name" value="LEUCINE-RICH REPEAT-CONTAINING N-TERMINAL PLANT-TYPE DOMAIN-CONTAINING PROTEIN"/>
    <property type="match status" value="1"/>
</dbReference>
<dbReference type="GO" id="GO:0005886">
    <property type="term" value="C:plasma membrane"/>
    <property type="evidence" value="ECO:0007669"/>
    <property type="project" value="UniProtKB-SubCell"/>
</dbReference>
<dbReference type="Pfam" id="PF08263">
    <property type="entry name" value="LRRNT_2"/>
    <property type="match status" value="1"/>
</dbReference>
<dbReference type="SUPFAM" id="SSF52058">
    <property type="entry name" value="L domain-like"/>
    <property type="match status" value="4"/>
</dbReference>
<dbReference type="Pfam" id="PF13855">
    <property type="entry name" value="LRR_8"/>
    <property type="match status" value="5"/>
</dbReference>
<evidence type="ECO:0000256" key="4">
    <source>
        <dbReference type="ARBA" id="ARBA00022614"/>
    </source>
</evidence>
<dbReference type="InterPro" id="IPR013210">
    <property type="entry name" value="LRR_N_plant-typ"/>
</dbReference>
<feature type="chain" id="PRO_5025381613" description="Leucine-rich repeat-containing N-terminal plant-type domain-containing protein" evidence="12">
    <location>
        <begin position="33"/>
        <end position="1061"/>
    </location>
</feature>
<keyword evidence="5" id="KW-0812">Transmembrane</keyword>
<protein>
    <recommendedName>
        <fullName evidence="13">Leucine-rich repeat-containing N-terminal plant-type domain-containing protein</fullName>
    </recommendedName>
</protein>
<organism evidence="14 15">
    <name type="scientific">Hevea brasiliensis</name>
    <name type="common">Para rubber tree</name>
    <name type="synonym">Siphonia brasiliensis</name>
    <dbReference type="NCBI Taxonomy" id="3981"/>
    <lineage>
        <taxon>Eukaryota</taxon>
        <taxon>Viridiplantae</taxon>
        <taxon>Streptophyta</taxon>
        <taxon>Embryophyta</taxon>
        <taxon>Tracheophyta</taxon>
        <taxon>Spermatophyta</taxon>
        <taxon>Magnoliopsida</taxon>
        <taxon>eudicotyledons</taxon>
        <taxon>Gunneridae</taxon>
        <taxon>Pentapetalae</taxon>
        <taxon>rosids</taxon>
        <taxon>fabids</taxon>
        <taxon>Malpighiales</taxon>
        <taxon>Euphorbiaceae</taxon>
        <taxon>Crotonoideae</taxon>
        <taxon>Micrandreae</taxon>
        <taxon>Hevea</taxon>
    </lineage>
</organism>
<keyword evidence="11" id="KW-0325">Glycoprotein</keyword>
<feature type="signal peptide" evidence="12">
    <location>
        <begin position="1"/>
        <end position="32"/>
    </location>
</feature>
<keyword evidence="4" id="KW-0433">Leucine-rich repeat</keyword>
<dbReference type="AlphaFoldDB" id="A0A6A6KB96"/>
<dbReference type="InterPro" id="IPR032675">
    <property type="entry name" value="LRR_dom_sf"/>
</dbReference>
<dbReference type="PROSITE" id="PS51450">
    <property type="entry name" value="LRR"/>
    <property type="match status" value="2"/>
</dbReference>
<comment type="caution">
    <text evidence="14">The sequence shown here is derived from an EMBL/GenBank/DDBJ whole genome shotgun (WGS) entry which is preliminary data.</text>
</comment>
<evidence type="ECO:0000256" key="1">
    <source>
        <dbReference type="ARBA" id="ARBA00004251"/>
    </source>
</evidence>
<keyword evidence="9" id="KW-0472">Membrane</keyword>
<dbReference type="PROSITE" id="PS51257">
    <property type="entry name" value="PROKAR_LIPOPROTEIN"/>
    <property type="match status" value="1"/>
</dbReference>
<dbReference type="PANTHER" id="PTHR48061">
    <property type="entry name" value="LEUCINE-RICH REPEAT RECEPTOR PROTEIN KINASE EMS1-LIKE-RELATED"/>
    <property type="match status" value="1"/>
</dbReference>
<dbReference type="Pfam" id="PF00560">
    <property type="entry name" value="LRR_1"/>
    <property type="match status" value="4"/>
</dbReference>
<evidence type="ECO:0000256" key="5">
    <source>
        <dbReference type="ARBA" id="ARBA00022692"/>
    </source>
</evidence>
<keyword evidence="15" id="KW-1185">Reference proteome</keyword>
<evidence type="ECO:0000256" key="12">
    <source>
        <dbReference type="SAM" id="SignalP"/>
    </source>
</evidence>
<dbReference type="FunFam" id="3.80.10.10:FF:000213">
    <property type="entry name" value="Tyrosine-sulfated glycopeptide receptor 1"/>
    <property type="match status" value="1"/>
</dbReference>
<evidence type="ECO:0000256" key="8">
    <source>
        <dbReference type="ARBA" id="ARBA00022989"/>
    </source>
</evidence>
<keyword evidence="3" id="KW-1003">Cell membrane</keyword>
<evidence type="ECO:0000256" key="9">
    <source>
        <dbReference type="ARBA" id="ARBA00023136"/>
    </source>
</evidence>
<dbReference type="FunFam" id="3.80.10.10:FF:000095">
    <property type="entry name" value="LRR receptor-like serine/threonine-protein kinase GSO1"/>
    <property type="match status" value="1"/>
</dbReference>
<dbReference type="Gene3D" id="3.80.10.10">
    <property type="entry name" value="Ribonuclease Inhibitor"/>
    <property type="match status" value="5"/>
</dbReference>
<evidence type="ECO:0000259" key="13">
    <source>
        <dbReference type="Pfam" id="PF08263"/>
    </source>
</evidence>
<evidence type="ECO:0000313" key="14">
    <source>
        <dbReference type="EMBL" id="KAF2286141.1"/>
    </source>
</evidence>
<evidence type="ECO:0000256" key="10">
    <source>
        <dbReference type="ARBA" id="ARBA00023170"/>
    </source>
</evidence>
<keyword evidence="6 12" id="KW-0732">Signal</keyword>
<keyword evidence="7" id="KW-0677">Repeat</keyword>
<accession>A0A6A6KB96</accession>
<dbReference type="InterPro" id="IPR046956">
    <property type="entry name" value="RLP23-like"/>
</dbReference>
<feature type="domain" description="Leucine-rich repeat-containing N-terminal plant-type" evidence="13">
    <location>
        <begin position="34"/>
        <end position="82"/>
    </location>
</feature>
<dbReference type="InterPro" id="IPR001611">
    <property type="entry name" value="Leu-rich_rpt"/>
</dbReference>
<sequence length="1061" mass="117361">MNFSVSKHQVTFFLLFHLHCLLIISSSSTTACLEDDSISLLQLKNEFSYDESASIDCKPPHPRMVSWDVGSDCCSWDGVTCDGVTGEVIGLDLSCSGLRGSLTSNSNLFNLSHLQRLNIAFNHFNLSNIPPEFGRFANLTHLNPSTTCFSGPVPSEISYLSKLVSLDLSINEPLRLETPTMQTIVQNLTQVREVFLDYINMSLVNLSSSVTTLSLVYCGLRGEFPETIFYLPKLQFLNLMLNDDLYGYLPKSDWSGPLELLVLSSTSFSGELPDSIGNLKSLMVLELGSCHFSGSIPASLGSLKQLTRLDLSYTNWTGMIPDVFENLSNLEYVSASSSNFSGMLPSSIFNLSKLYWLDLSQNQLKGSLPNQICGLSNLIRLDLSYNLFSGTIPSCLYGLPSLQRFSLSFNQLTGQLGKFRSKSLLEISLESNNIYGSIPPSVFELENLQNLHLPSNNLSGIVDLNMFSKLKNLWGLDLSNNHLSVITSKTSNTTWPQFYRLGLASCNIREFPGFLKTQNQLGFLSLPHNRIHGEVPKWLMGVGMQYLDLSYNFLTKVSELSSNLQYLDLSFNLLHQPLPLPPPSMYMLLISSNKLTGEISPLICNVTTFQIIDLSNNSLSGMIPQCLGNFSSELSVLNLGMNRLQSSIPGTFTQGNKLRNLNLNGNQLEGPLPRSLSTCKMLEVLDLGNNQINDSFPPWLETLPKLHVLVLRSNRFHGFIGEPEGISPFSSLRIIDLSHNDFTGNLPTKYFAHFQAMMKVDEVKEDVKYMGELYYHDSVVLTMKGNEFSLVRILNIFTTIDVSSNRFEGQIPELIGNLGSLLVLNFSHNSLTGQIPSSLGNLINLESLDLSSNKLDGGIPDQLTSLTFLEAMNLSYNQLAGPIPHGKQFSTFDNDSFIGNLGLCGLPLSEKCSSELAPQLPPPSSISYDNKDSASIFDWKFAMMGFGCGLVFGLSMGYTVFATGKPQWLVGMAEKGQRKRHHIEELHPHLGSYSLSGMEMEGQGEQWNEHIPNFLLMAVSICAMRASGLDGLILIPSKILQEGFPSSKPTCLAGWGSLEWS</sequence>